<evidence type="ECO:0000313" key="2">
    <source>
        <dbReference type="EMBL" id="UTF52574.1"/>
    </source>
</evidence>
<dbReference type="Proteomes" id="UP001056855">
    <property type="component" value="Chromosome"/>
</dbReference>
<protein>
    <submittedName>
        <fullName evidence="2">Uncharacterized protein</fullName>
    </submittedName>
</protein>
<gene>
    <name evidence="2" type="ORF">NGM29_12345</name>
</gene>
<dbReference type="RefSeq" id="WP_254156550.1">
    <property type="nucleotide sequence ID" value="NZ_CP100355.1"/>
</dbReference>
<proteinExistence type="predicted"/>
<evidence type="ECO:0000313" key="3">
    <source>
        <dbReference type="Proteomes" id="UP001056855"/>
    </source>
</evidence>
<name>A0A9E7N6E7_9EURY</name>
<dbReference type="GeneID" id="73290849"/>
<organism evidence="2 3">
    <name type="scientific">Natronosalvus rutilus</name>
    <dbReference type="NCBI Taxonomy" id="2953753"/>
    <lineage>
        <taxon>Archaea</taxon>
        <taxon>Methanobacteriati</taxon>
        <taxon>Methanobacteriota</taxon>
        <taxon>Stenosarchaea group</taxon>
        <taxon>Halobacteria</taxon>
        <taxon>Halobacteriales</taxon>
        <taxon>Natrialbaceae</taxon>
        <taxon>Natronosalvus</taxon>
    </lineage>
</organism>
<evidence type="ECO:0000256" key="1">
    <source>
        <dbReference type="SAM" id="MobiDB-lite"/>
    </source>
</evidence>
<reference evidence="2" key="1">
    <citation type="submission" date="2022-06" db="EMBL/GenBank/DDBJ databases">
        <title>Diverse halophilic archaea isolated from saline environments.</title>
        <authorList>
            <person name="Cui H.-L."/>
        </authorList>
    </citation>
    <scope>NUCLEOTIDE SEQUENCE</scope>
    <source>
        <strain evidence="2">WLHS1</strain>
    </source>
</reference>
<feature type="compositionally biased region" description="Polar residues" evidence="1">
    <location>
        <begin position="100"/>
        <end position="113"/>
    </location>
</feature>
<feature type="region of interest" description="Disordered" evidence="1">
    <location>
        <begin position="86"/>
        <end position="113"/>
    </location>
</feature>
<sequence>MSVHVDIGENRNVRLTDERIECRPPNRIAFAAEGVITVTSELLGEFEGTSLKPVRVDISVDESRTVRTDLEEEASLRLETVDVGVETPDTDDLSPGMDTVSASSGDSTESTDASPGAIAFSVEGAIIDVPTETFDPITDGSPSLESIVFAVDDSVRTDGGSDDAIFSLGLLGRRIVIYRNGVIDVGTGENGVNVDIL</sequence>
<accession>A0A9E7N6E7</accession>
<dbReference type="EMBL" id="CP100355">
    <property type="protein sequence ID" value="UTF52574.1"/>
    <property type="molecule type" value="Genomic_DNA"/>
</dbReference>
<keyword evidence="3" id="KW-1185">Reference proteome</keyword>
<dbReference type="KEGG" id="sawl:NGM29_12345"/>
<dbReference type="AlphaFoldDB" id="A0A9E7N6E7"/>